<dbReference type="OrthoDB" id="9796361at2"/>
<evidence type="ECO:0000256" key="2">
    <source>
        <dbReference type="ARBA" id="ARBA00022448"/>
    </source>
</evidence>
<reference evidence="10" key="1">
    <citation type="submission" date="2016-10" db="EMBL/GenBank/DDBJ databases">
        <authorList>
            <person name="Varghese N."/>
            <person name="Submissions S."/>
        </authorList>
    </citation>
    <scope>NUCLEOTIDE SEQUENCE [LARGE SCALE GENOMIC DNA]</scope>
    <source>
        <strain evidence="10">DSM 22951</strain>
    </source>
</reference>
<evidence type="ECO:0000256" key="3">
    <source>
        <dbReference type="ARBA" id="ARBA00022475"/>
    </source>
</evidence>
<feature type="transmembrane region" description="Helical" evidence="7">
    <location>
        <begin position="128"/>
        <end position="148"/>
    </location>
</feature>
<keyword evidence="6 7" id="KW-0472">Membrane</keyword>
<dbReference type="InterPro" id="IPR000515">
    <property type="entry name" value="MetI-like"/>
</dbReference>
<dbReference type="EMBL" id="UESZ01000001">
    <property type="protein sequence ID" value="SSA34588.1"/>
    <property type="molecule type" value="Genomic_DNA"/>
</dbReference>
<evidence type="ECO:0000256" key="6">
    <source>
        <dbReference type="ARBA" id="ARBA00023136"/>
    </source>
</evidence>
<evidence type="ECO:0000256" key="4">
    <source>
        <dbReference type="ARBA" id="ARBA00022692"/>
    </source>
</evidence>
<dbReference type="Pfam" id="PF00528">
    <property type="entry name" value="BPD_transp_1"/>
    <property type="match status" value="1"/>
</dbReference>
<dbReference type="CDD" id="cd06261">
    <property type="entry name" value="TM_PBP2"/>
    <property type="match status" value="1"/>
</dbReference>
<feature type="transmembrane region" description="Helical" evidence="7">
    <location>
        <begin position="154"/>
        <end position="175"/>
    </location>
</feature>
<dbReference type="GO" id="GO:0055085">
    <property type="term" value="P:transmembrane transport"/>
    <property type="evidence" value="ECO:0007669"/>
    <property type="project" value="InterPro"/>
</dbReference>
<evidence type="ECO:0000313" key="10">
    <source>
        <dbReference type="Proteomes" id="UP000250028"/>
    </source>
</evidence>
<dbReference type="GO" id="GO:0005886">
    <property type="term" value="C:plasma membrane"/>
    <property type="evidence" value="ECO:0007669"/>
    <property type="project" value="UniProtKB-SubCell"/>
</dbReference>
<feature type="transmembrane region" description="Helical" evidence="7">
    <location>
        <begin position="256"/>
        <end position="276"/>
    </location>
</feature>
<keyword evidence="3" id="KW-1003">Cell membrane</keyword>
<evidence type="ECO:0000256" key="5">
    <source>
        <dbReference type="ARBA" id="ARBA00022989"/>
    </source>
</evidence>
<name>A0A2Y8ZTK2_9MICO</name>
<feature type="transmembrane region" description="Helical" evidence="7">
    <location>
        <begin position="196"/>
        <end position="213"/>
    </location>
</feature>
<dbReference type="PANTHER" id="PTHR30151">
    <property type="entry name" value="ALKANE SULFONATE ABC TRANSPORTER-RELATED, MEMBRANE SUBUNIT"/>
    <property type="match status" value="1"/>
</dbReference>
<keyword evidence="4 7" id="KW-0812">Transmembrane</keyword>
<feature type="transmembrane region" description="Helical" evidence="7">
    <location>
        <begin position="98"/>
        <end position="121"/>
    </location>
</feature>
<evidence type="ECO:0000259" key="8">
    <source>
        <dbReference type="PROSITE" id="PS50928"/>
    </source>
</evidence>
<organism evidence="9 10">
    <name type="scientific">Branchiibius hedensis</name>
    <dbReference type="NCBI Taxonomy" id="672460"/>
    <lineage>
        <taxon>Bacteria</taxon>
        <taxon>Bacillati</taxon>
        <taxon>Actinomycetota</taxon>
        <taxon>Actinomycetes</taxon>
        <taxon>Micrococcales</taxon>
        <taxon>Dermacoccaceae</taxon>
        <taxon>Branchiibius</taxon>
    </lineage>
</organism>
<keyword evidence="5 7" id="KW-1133">Transmembrane helix</keyword>
<feature type="domain" description="ABC transmembrane type-1" evidence="8">
    <location>
        <begin position="90"/>
        <end position="274"/>
    </location>
</feature>
<protein>
    <submittedName>
        <fullName evidence="9">NitT/TauT family transport system permease protein</fullName>
    </submittedName>
</protein>
<dbReference type="InterPro" id="IPR035906">
    <property type="entry name" value="MetI-like_sf"/>
</dbReference>
<comment type="subcellular location">
    <subcellularLocation>
        <location evidence="1 7">Cell membrane</location>
        <topology evidence="1 7">Multi-pass membrane protein</topology>
    </subcellularLocation>
</comment>
<dbReference type="PANTHER" id="PTHR30151:SF40">
    <property type="entry name" value="TRANSPORT SYSTEM INTEGRAL MEMBRANE PROTEIN"/>
    <property type="match status" value="1"/>
</dbReference>
<proteinExistence type="inferred from homology"/>
<comment type="similarity">
    <text evidence="7">Belongs to the binding-protein-dependent transport system permease family.</text>
</comment>
<keyword evidence="10" id="KW-1185">Reference proteome</keyword>
<dbReference type="Gene3D" id="1.10.3720.10">
    <property type="entry name" value="MetI-like"/>
    <property type="match status" value="1"/>
</dbReference>
<evidence type="ECO:0000256" key="7">
    <source>
        <dbReference type="RuleBase" id="RU363032"/>
    </source>
</evidence>
<evidence type="ECO:0000313" key="9">
    <source>
        <dbReference type="EMBL" id="SSA34588.1"/>
    </source>
</evidence>
<accession>A0A2Y8ZTK2</accession>
<dbReference type="Proteomes" id="UP000250028">
    <property type="component" value="Unassembled WGS sequence"/>
</dbReference>
<feature type="transmembrane region" description="Helical" evidence="7">
    <location>
        <begin position="36"/>
        <end position="56"/>
    </location>
</feature>
<keyword evidence="2 7" id="KW-0813">Transport</keyword>
<dbReference type="RefSeq" id="WP_109685291.1">
    <property type="nucleotide sequence ID" value="NZ_QGDN01000001.1"/>
</dbReference>
<sequence>MSTAELSSTTELDQISDGLDALEDQSISQRRRRIDWVAIVAPIAVVAALIGVWQLIYLSGIKDPWVLPSPGTVWSTLWQSIRSGDAWSAIWVSLHRGLIGFAVSVVIGTVLGLLIGQFAVLRKGFRPLLSAMQSLPSVAWVPFAIVVFQLSPATIYLVVLLGAVPSIANGLIGGLDQTPPLLRRAGAVLGANRWEMVRYVLLPAALPTYVSGLKQGWAFAWRSLMAAELVANAPSLGSGLGQMLENGSTQSDMPTVIAAIALILVVGIVIDLLIFAPLERRVLRARGLTPAGL</sequence>
<dbReference type="SUPFAM" id="SSF161098">
    <property type="entry name" value="MetI-like"/>
    <property type="match status" value="1"/>
</dbReference>
<dbReference type="AlphaFoldDB" id="A0A2Y8ZTK2"/>
<evidence type="ECO:0000256" key="1">
    <source>
        <dbReference type="ARBA" id="ARBA00004651"/>
    </source>
</evidence>
<gene>
    <name evidence="9" type="ORF">SAMN04489750_1913</name>
</gene>
<dbReference type="PROSITE" id="PS50928">
    <property type="entry name" value="ABC_TM1"/>
    <property type="match status" value="1"/>
</dbReference>